<evidence type="ECO:0008006" key="3">
    <source>
        <dbReference type="Google" id="ProtNLM"/>
    </source>
</evidence>
<name>A0A1J5RVK3_9ZZZZ</name>
<gene>
    <name evidence="2" type="ORF">GALL_259540</name>
</gene>
<protein>
    <recommendedName>
        <fullName evidence="3">Chromosome partition protein Smc</fullName>
    </recommendedName>
</protein>
<comment type="caution">
    <text evidence="2">The sequence shown here is derived from an EMBL/GenBank/DDBJ whole genome shotgun (WGS) entry which is preliminary data.</text>
</comment>
<reference evidence="2" key="1">
    <citation type="submission" date="2016-10" db="EMBL/GenBank/DDBJ databases">
        <title>Sequence of Gallionella enrichment culture.</title>
        <authorList>
            <person name="Poehlein A."/>
            <person name="Muehling M."/>
            <person name="Daniel R."/>
        </authorList>
    </citation>
    <scope>NUCLEOTIDE SEQUENCE</scope>
</reference>
<dbReference type="AlphaFoldDB" id="A0A1J5RVK3"/>
<proteinExistence type="predicted"/>
<dbReference type="EMBL" id="MLJW01000240">
    <property type="protein sequence ID" value="OIQ92117.1"/>
    <property type="molecule type" value="Genomic_DNA"/>
</dbReference>
<accession>A0A1J5RVK3</accession>
<evidence type="ECO:0000256" key="1">
    <source>
        <dbReference type="SAM" id="MobiDB-lite"/>
    </source>
</evidence>
<evidence type="ECO:0000313" key="2">
    <source>
        <dbReference type="EMBL" id="OIQ92117.1"/>
    </source>
</evidence>
<feature type="region of interest" description="Disordered" evidence="1">
    <location>
        <begin position="1"/>
        <end position="28"/>
    </location>
</feature>
<organism evidence="2">
    <name type="scientific">mine drainage metagenome</name>
    <dbReference type="NCBI Taxonomy" id="410659"/>
    <lineage>
        <taxon>unclassified sequences</taxon>
        <taxon>metagenomes</taxon>
        <taxon>ecological metagenomes</taxon>
    </lineage>
</organism>
<sequence length="196" mass="21171">MKLFDRLNTFGRSTGADDPGARPAPIPIPRITSGPATAEVLAVERRITELTDEITQVEADIEASAVRQHAADTAVRDLTEQAAAGTLEDHSRLVRALRQQREMSADDGALAKLDRLRAERNQLQDGVHTLRRKAAQEAYEQAVEAYAKACSPLVKLAQVVRAAAVDAGVLLSEHNSKHLIGSWVQIGGAVINLPKD</sequence>